<feature type="compositionally biased region" description="Pro residues" evidence="1">
    <location>
        <begin position="111"/>
        <end position="125"/>
    </location>
</feature>
<comment type="caution">
    <text evidence="2">The sequence shown here is derived from an EMBL/GenBank/DDBJ whole genome shotgun (WGS) entry which is preliminary data.</text>
</comment>
<feature type="region of interest" description="Disordered" evidence="1">
    <location>
        <begin position="72"/>
        <end position="140"/>
    </location>
</feature>
<sequence>MAQQKPIGTAWRKWRSTSTPDLSTTMKLSCFKGPLLIDGKLQLNATVSGATIQAELFVIDCPGPMLCGIHSFNTAGVPDSHTTQPGSATTSTTTAKETSPMPAGMADPMPAASPPSSQPETPPPLRRSNRLRRPPQRFNR</sequence>
<name>A0A9D4PDY3_RHISA</name>
<proteinExistence type="predicted"/>
<evidence type="ECO:0000313" key="3">
    <source>
        <dbReference type="Proteomes" id="UP000821837"/>
    </source>
</evidence>
<accession>A0A9D4PDY3</accession>
<dbReference type="AlphaFoldDB" id="A0A9D4PDY3"/>
<feature type="compositionally biased region" description="Basic residues" evidence="1">
    <location>
        <begin position="127"/>
        <end position="140"/>
    </location>
</feature>
<dbReference type="Proteomes" id="UP000821837">
    <property type="component" value="Unassembled WGS sequence"/>
</dbReference>
<evidence type="ECO:0000313" key="2">
    <source>
        <dbReference type="EMBL" id="KAH7936401.1"/>
    </source>
</evidence>
<feature type="compositionally biased region" description="Low complexity" evidence="1">
    <location>
        <begin position="82"/>
        <end position="110"/>
    </location>
</feature>
<reference evidence="2" key="1">
    <citation type="journal article" date="2020" name="Cell">
        <title>Large-Scale Comparative Analyses of Tick Genomes Elucidate Their Genetic Diversity and Vector Capacities.</title>
        <authorList>
            <consortium name="Tick Genome and Microbiome Consortium (TIGMIC)"/>
            <person name="Jia N."/>
            <person name="Wang J."/>
            <person name="Shi W."/>
            <person name="Du L."/>
            <person name="Sun Y."/>
            <person name="Zhan W."/>
            <person name="Jiang J.F."/>
            <person name="Wang Q."/>
            <person name="Zhang B."/>
            <person name="Ji P."/>
            <person name="Bell-Sakyi L."/>
            <person name="Cui X.M."/>
            <person name="Yuan T.T."/>
            <person name="Jiang B.G."/>
            <person name="Yang W.F."/>
            <person name="Lam T.T."/>
            <person name="Chang Q.C."/>
            <person name="Ding S.J."/>
            <person name="Wang X.J."/>
            <person name="Zhu J.G."/>
            <person name="Ruan X.D."/>
            <person name="Zhao L."/>
            <person name="Wei J.T."/>
            <person name="Ye R.Z."/>
            <person name="Que T.C."/>
            <person name="Du C.H."/>
            <person name="Zhou Y.H."/>
            <person name="Cheng J.X."/>
            <person name="Dai P.F."/>
            <person name="Guo W.B."/>
            <person name="Han X.H."/>
            <person name="Huang E.J."/>
            <person name="Li L.F."/>
            <person name="Wei W."/>
            <person name="Gao Y.C."/>
            <person name="Liu J.Z."/>
            <person name="Shao H.Z."/>
            <person name="Wang X."/>
            <person name="Wang C.C."/>
            <person name="Yang T.C."/>
            <person name="Huo Q.B."/>
            <person name="Li W."/>
            <person name="Chen H.Y."/>
            <person name="Chen S.E."/>
            <person name="Zhou L.G."/>
            <person name="Ni X.B."/>
            <person name="Tian J.H."/>
            <person name="Sheng Y."/>
            <person name="Liu T."/>
            <person name="Pan Y.S."/>
            <person name="Xia L.Y."/>
            <person name="Li J."/>
            <person name="Zhao F."/>
            <person name="Cao W.C."/>
        </authorList>
    </citation>
    <scope>NUCLEOTIDE SEQUENCE</scope>
    <source>
        <strain evidence="2">Rsan-2018</strain>
    </source>
</reference>
<protein>
    <submittedName>
        <fullName evidence="2">Uncharacterized protein</fullName>
    </submittedName>
</protein>
<gene>
    <name evidence="2" type="ORF">HPB52_023106</name>
</gene>
<organism evidence="2 3">
    <name type="scientific">Rhipicephalus sanguineus</name>
    <name type="common">Brown dog tick</name>
    <name type="synonym">Ixodes sanguineus</name>
    <dbReference type="NCBI Taxonomy" id="34632"/>
    <lineage>
        <taxon>Eukaryota</taxon>
        <taxon>Metazoa</taxon>
        <taxon>Ecdysozoa</taxon>
        <taxon>Arthropoda</taxon>
        <taxon>Chelicerata</taxon>
        <taxon>Arachnida</taxon>
        <taxon>Acari</taxon>
        <taxon>Parasitiformes</taxon>
        <taxon>Ixodida</taxon>
        <taxon>Ixodoidea</taxon>
        <taxon>Ixodidae</taxon>
        <taxon>Rhipicephalinae</taxon>
        <taxon>Rhipicephalus</taxon>
        <taxon>Rhipicephalus</taxon>
    </lineage>
</organism>
<dbReference type="EMBL" id="JABSTV010001255">
    <property type="protein sequence ID" value="KAH7936401.1"/>
    <property type="molecule type" value="Genomic_DNA"/>
</dbReference>
<dbReference type="VEuPathDB" id="VectorBase:RSAN_048340"/>
<evidence type="ECO:0000256" key="1">
    <source>
        <dbReference type="SAM" id="MobiDB-lite"/>
    </source>
</evidence>
<keyword evidence="3" id="KW-1185">Reference proteome</keyword>
<reference evidence="2" key="2">
    <citation type="submission" date="2021-09" db="EMBL/GenBank/DDBJ databases">
        <authorList>
            <person name="Jia N."/>
            <person name="Wang J."/>
            <person name="Shi W."/>
            <person name="Du L."/>
            <person name="Sun Y."/>
            <person name="Zhan W."/>
            <person name="Jiang J."/>
            <person name="Wang Q."/>
            <person name="Zhang B."/>
            <person name="Ji P."/>
            <person name="Sakyi L.B."/>
            <person name="Cui X."/>
            <person name="Yuan T."/>
            <person name="Jiang B."/>
            <person name="Yang W."/>
            <person name="Lam T.T.-Y."/>
            <person name="Chang Q."/>
            <person name="Ding S."/>
            <person name="Wang X."/>
            <person name="Zhu J."/>
            <person name="Ruan X."/>
            <person name="Zhao L."/>
            <person name="Wei J."/>
            <person name="Que T."/>
            <person name="Du C."/>
            <person name="Cheng J."/>
            <person name="Dai P."/>
            <person name="Han X."/>
            <person name="Huang E."/>
            <person name="Gao Y."/>
            <person name="Liu J."/>
            <person name="Shao H."/>
            <person name="Ye R."/>
            <person name="Li L."/>
            <person name="Wei W."/>
            <person name="Wang X."/>
            <person name="Wang C."/>
            <person name="Huo Q."/>
            <person name="Li W."/>
            <person name="Guo W."/>
            <person name="Chen H."/>
            <person name="Chen S."/>
            <person name="Zhou L."/>
            <person name="Zhou L."/>
            <person name="Ni X."/>
            <person name="Tian J."/>
            <person name="Zhou Y."/>
            <person name="Sheng Y."/>
            <person name="Liu T."/>
            <person name="Pan Y."/>
            <person name="Xia L."/>
            <person name="Li J."/>
            <person name="Zhao F."/>
            <person name="Cao W."/>
        </authorList>
    </citation>
    <scope>NUCLEOTIDE SEQUENCE</scope>
    <source>
        <strain evidence="2">Rsan-2018</strain>
        <tissue evidence="2">Larvae</tissue>
    </source>
</reference>